<dbReference type="InterPro" id="IPR002731">
    <property type="entry name" value="ATPase_BadF"/>
</dbReference>
<dbReference type="SUPFAM" id="SSF53067">
    <property type="entry name" value="Actin-like ATPase domain"/>
    <property type="match status" value="2"/>
</dbReference>
<dbReference type="EMBL" id="SKFG01000008">
    <property type="protein sequence ID" value="TCZ77704.1"/>
    <property type="molecule type" value="Genomic_DNA"/>
</dbReference>
<keyword evidence="3" id="KW-1185">Reference proteome</keyword>
<reference evidence="2 3" key="1">
    <citation type="submission" date="2019-03" db="EMBL/GenBank/DDBJ databases">
        <authorList>
            <person name="Kim M.K.M."/>
        </authorList>
    </citation>
    <scope>NUCLEOTIDE SEQUENCE [LARGE SCALE GENOMIC DNA]</scope>
    <source>
        <strain evidence="2 3">18JY21-1</strain>
    </source>
</reference>
<feature type="domain" description="ATPase BadF/BadG/BcrA/BcrD type" evidence="1">
    <location>
        <begin position="5"/>
        <end position="298"/>
    </location>
</feature>
<dbReference type="RefSeq" id="WP_132417788.1">
    <property type="nucleotide sequence ID" value="NZ_SKFG01000008.1"/>
</dbReference>
<dbReference type="PANTHER" id="PTHR43190:SF3">
    <property type="entry name" value="N-ACETYL-D-GLUCOSAMINE KINASE"/>
    <property type="match status" value="1"/>
</dbReference>
<dbReference type="InterPro" id="IPR043129">
    <property type="entry name" value="ATPase_NBD"/>
</dbReference>
<proteinExistence type="predicted"/>
<organism evidence="2 3">
    <name type="scientific">Paenibacillus albiflavus</name>
    <dbReference type="NCBI Taxonomy" id="2545760"/>
    <lineage>
        <taxon>Bacteria</taxon>
        <taxon>Bacillati</taxon>
        <taxon>Bacillota</taxon>
        <taxon>Bacilli</taxon>
        <taxon>Bacillales</taxon>
        <taxon>Paenibacillaceae</taxon>
        <taxon>Paenibacillus</taxon>
    </lineage>
</organism>
<dbReference type="PANTHER" id="PTHR43190">
    <property type="entry name" value="N-ACETYL-D-GLUCOSAMINE KINASE"/>
    <property type="match status" value="1"/>
</dbReference>
<protein>
    <submittedName>
        <fullName evidence="2">ATPase</fullName>
    </submittedName>
</protein>
<accession>A0A4R4ECN7</accession>
<evidence type="ECO:0000259" key="1">
    <source>
        <dbReference type="Pfam" id="PF01869"/>
    </source>
</evidence>
<gene>
    <name evidence="2" type="ORF">E0485_09485</name>
</gene>
<dbReference type="Proteomes" id="UP000295418">
    <property type="component" value="Unassembled WGS sequence"/>
</dbReference>
<sequence>MAYYLGMDAGGTKTNVIITDDRGVVVGKGKSKQGNHQTGQERAFQSYRESVDEALRSAGLQKSDITYAVFGLAGADREADFEILRPAIQQLGFANWYICVDAAIGMRAGTRHPYGICLICGTGTNCVGINKQGEVLQVGGMGYMYGDFGGGADLKVQVFRSVTRAWQGRGPSTMLTELTLDALGFESVDQMYNTYLDTYREPPNDLARVLFTAVKAGDEVAKNILQYQGRELGLAARACATRLNMLEDSFDIVLAGSIVTRGEDDTIHNQIAAIVGEVAPKHRIVKLEMEPVVGAIYMAMDRAGVNISEEVYEQLSTFQMDGFN</sequence>
<evidence type="ECO:0000313" key="2">
    <source>
        <dbReference type="EMBL" id="TCZ77704.1"/>
    </source>
</evidence>
<dbReference type="InterPro" id="IPR052519">
    <property type="entry name" value="Euk-type_GlcNAc_Kinase"/>
</dbReference>
<dbReference type="CDD" id="cd24007">
    <property type="entry name" value="ASKHA_NBD_eukNAGK-like"/>
    <property type="match status" value="1"/>
</dbReference>
<comment type="caution">
    <text evidence="2">The sequence shown here is derived from an EMBL/GenBank/DDBJ whole genome shotgun (WGS) entry which is preliminary data.</text>
</comment>
<evidence type="ECO:0000313" key="3">
    <source>
        <dbReference type="Proteomes" id="UP000295418"/>
    </source>
</evidence>
<dbReference type="Pfam" id="PF01869">
    <property type="entry name" value="BcrAD_BadFG"/>
    <property type="match status" value="1"/>
</dbReference>
<dbReference type="Gene3D" id="3.30.420.40">
    <property type="match status" value="2"/>
</dbReference>
<dbReference type="AlphaFoldDB" id="A0A4R4ECN7"/>
<name>A0A4R4ECN7_9BACL</name>
<dbReference type="OrthoDB" id="9772633at2"/>